<reference evidence="1 2" key="1">
    <citation type="submission" date="2020-02" db="EMBL/GenBank/DDBJ databases">
        <title>Whole genome PO2S7.</title>
        <authorList>
            <person name="Singha K.M."/>
        </authorList>
    </citation>
    <scope>NUCLEOTIDE SEQUENCE [LARGE SCALE GENOMIC DNA]</scope>
    <source>
        <strain evidence="1 2">PO2S7</strain>
    </source>
</reference>
<proteinExistence type="predicted"/>
<dbReference type="RefSeq" id="WP_167575988.1">
    <property type="nucleotide sequence ID" value="NZ_CP050321.1"/>
</dbReference>
<dbReference type="KEGG" id="kgn:GY169_12910"/>
<gene>
    <name evidence="1" type="ORF">GY169_12910</name>
</gene>
<accession>A0A6G9RMW8</accession>
<dbReference type="AlphaFoldDB" id="A0A6G9RMW8"/>
<sequence length="137" mass="15146">MYTREQLAISLFYASNTDEETGNKVATLTLQTTDTDGGVLQSSKLYSITDPEKNKSYRVGEQNISDGSDSLLVAIESYWRENPESVISELMSEVMDFISGGISQSATWIGQHGMKIFENDPVTSRLPIRILDADVVS</sequence>
<keyword evidence="2" id="KW-1185">Reference proteome</keyword>
<organism evidence="1 2">
    <name type="scientific">Kluyvera genomosp. 3</name>
    <dbReference type="NCBI Taxonomy" id="2774055"/>
    <lineage>
        <taxon>Bacteria</taxon>
        <taxon>Pseudomonadati</taxon>
        <taxon>Pseudomonadota</taxon>
        <taxon>Gammaproteobacteria</taxon>
        <taxon>Enterobacterales</taxon>
        <taxon>Enterobacteriaceae</taxon>
        <taxon>Kluyvera</taxon>
    </lineage>
</organism>
<protein>
    <submittedName>
        <fullName evidence="1">Uncharacterized protein</fullName>
    </submittedName>
</protein>
<dbReference type="Proteomes" id="UP000503580">
    <property type="component" value="Chromosome"/>
</dbReference>
<dbReference type="EMBL" id="CP050321">
    <property type="protein sequence ID" value="QIR27645.1"/>
    <property type="molecule type" value="Genomic_DNA"/>
</dbReference>
<evidence type="ECO:0000313" key="1">
    <source>
        <dbReference type="EMBL" id="QIR27645.1"/>
    </source>
</evidence>
<name>A0A6G9RMW8_9ENTR</name>
<evidence type="ECO:0000313" key="2">
    <source>
        <dbReference type="Proteomes" id="UP000503580"/>
    </source>
</evidence>